<proteinExistence type="predicted"/>
<dbReference type="Pfam" id="PF14689">
    <property type="entry name" value="SPOB_a"/>
    <property type="match status" value="1"/>
</dbReference>
<evidence type="ECO:0000259" key="15">
    <source>
        <dbReference type="PROSITE" id="PS50109"/>
    </source>
</evidence>
<evidence type="ECO:0000256" key="9">
    <source>
        <dbReference type="ARBA" id="ARBA00022777"/>
    </source>
</evidence>
<keyword evidence="8" id="KW-0547">Nucleotide-binding</keyword>
<dbReference type="SMART" id="SM00091">
    <property type="entry name" value="PAS"/>
    <property type="match status" value="1"/>
</dbReference>
<dbReference type="InterPro" id="IPR035965">
    <property type="entry name" value="PAS-like_dom_sf"/>
</dbReference>
<dbReference type="InterPro" id="IPR039506">
    <property type="entry name" value="SPOB_a"/>
</dbReference>
<dbReference type="InterPro" id="IPR029151">
    <property type="entry name" value="Sensor-like_sf"/>
</dbReference>
<dbReference type="PROSITE" id="PS50109">
    <property type="entry name" value="HIS_KIN"/>
    <property type="match status" value="1"/>
</dbReference>
<dbReference type="GO" id="GO:0004673">
    <property type="term" value="F:protein histidine kinase activity"/>
    <property type="evidence" value="ECO:0007669"/>
    <property type="project" value="UniProtKB-EC"/>
</dbReference>
<dbReference type="Proteomes" id="UP001589609">
    <property type="component" value="Unassembled WGS sequence"/>
</dbReference>
<evidence type="ECO:0000256" key="1">
    <source>
        <dbReference type="ARBA" id="ARBA00000085"/>
    </source>
</evidence>
<dbReference type="NCBIfam" id="NF008298">
    <property type="entry name" value="PRK11086.1"/>
    <property type="match status" value="1"/>
</dbReference>
<dbReference type="SUPFAM" id="SSF55890">
    <property type="entry name" value="Sporulation response regulatory protein Spo0B"/>
    <property type="match status" value="1"/>
</dbReference>
<evidence type="ECO:0000256" key="13">
    <source>
        <dbReference type="ARBA" id="ARBA00023136"/>
    </source>
</evidence>
<sequence>MKKQKWGLQATITVLVCCVVAVCLFVTDIRISKTIADSIEKSQREKATNVARMVAHSDIVIDALEKGNGDIQGFTEEIRGLTNVQFIVVMDMNGIRKSHPDPAKIGKRFVGGDEYPALKGKEHVSISKGTLGISLRSFIPIFDHNGKQLGVAAVGISLNNVHKAVGQAREDIYMGTLFGVVAGLLGAILLARYIKSILFGLEPFEIAKLLQERGAILQSVREGIIAVDQESRITLINKAALRLLQKAGLAKEPLGMKMEEYLPVSKLGRVLETGQEELDEEMELNGITVVANRVPVMLQDRIVGAVSTLRDKTEVQQLAEQLTGVRSYAEALRAQSHEFMNKLHVILGMAHMGYYDQLTQYISELVQHRNNEIGAISRYMKDPVLAGFLIGKLSYTREAGAELFVSSEREVPEPLHSHTSHELITILGNLIENALDAVSSSLIKRINVHFDYGDDILTVEVRDTGAGIDKETQHTMFEKGFSTKGEDRGLGLFLVMQSLDRLGGEIEVSSKPSEGTRFVVYIPYDGKDGAR</sequence>
<comment type="subcellular location">
    <subcellularLocation>
        <location evidence="2">Cell membrane</location>
        <topology evidence="2">Multi-pass membrane protein</topology>
    </subcellularLocation>
</comment>
<keyword evidence="10" id="KW-0067">ATP-binding</keyword>
<comment type="caution">
    <text evidence="16">The sequence shown here is derived from an EMBL/GenBank/DDBJ whole genome shotgun (WGS) entry which is preliminary data.</text>
</comment>
<dbReference type="InterPro" id="IPR013767">
    <property type="entry name" value="PAS_fold"/>
</dbReference>
<evidence type="ECO:0000313" key="17">
    <source>
        <dbReference type="Proteomes" id="UP001589609"/>
    </source>
</evidence>
<dbReference type="Pfam" id="PF00989">
    <property type="entry name" value="PAS"/>
    <property type="match status" value="1"/>
</dbReference>
<accession>A0ABV5WMS3</accession>
<evidence type="ECO:0000256" key="6">
    <source>
        <dbReference type="ARBA" id="ARBA00022679"/>
    </source>
</evidence>
<feature type="transmembrane region" description="Helical" evidence="14">
    <location>
        <begin position="172"/>
        <end position="194"/>
    </location>
</feature>
<keyword evidence="9 16" id="KW-0418">Kinase</keyword>
<dbReference type="PANTHER" id="PTHR43547:SF10">
    <property type="entry name" value="SENSOR HISTIDINE KINASE DCUS"/>
    <property type="match status" value="1"/>
</dbReference>
<name>A0ABV5WMS3_9BACI</name>
<dbReference type="SUPFAM" id="SSF55874">
    <property type="entry name" value="ATPase domain of HSP90 chaperone/DNA topoisomerase II/histidine kinase"/>
    <property type="match status" value="1"/>
</dbReference>
<feature type="transmembrane region" description="Helical" evidence="14">
    <location>
        <begin position="6"/>
        <end position="26"/>
    </location>
</feature>
<evidence type="ECO:0000256" key="5">
    <source>
        <dbReference type="ARBA" id="ARBA00022553"/>
    </source>
</evidence>
<dbReference type="CDD" id="cd18773">
    <property type="entry name" value="PDC1_HK_sensor"/>
    <property type="match status" value="1"/>
</dbReference>
<dbReference type="Pfam" id="PF17203">
    <property type="entry name" value="sCache_3_2"/>
    <property type="match status" value="1"/>
</dbReference>
<keyword evidence="11 14" id="KW-1133">Transmembrane helix</keyword>
<dbReference type="EC" id="2.7.13.3" evidence="3"/>
<dbReference type="EMBL" id="JBHMAF010000196">
    <property type="protein sequence ID" value="MFB9761677.1"/>
    <property type="molecule type" value="Genomic_DNA"/>
</dbReference>
<dbReference type="InterPro" id="IPR000014">
    <property type="entry name" value="PAS"/>
</dbReference>
<keyword evidence="7 14" id="KW-0812">Transmembrane</keyword>
<evidence type="ECO:0000256" key="12">
    <source>
        <dbReference type="ARBA" id="ARBA00023012"/>
    </source>
</evidence>
<evidence type="ECO:0000256" key="8">
    <source>
        <dbReference type="ARBA" id="ARBA00022741"/>
    </source>
</evidence>
<evidence type="ECO:0000256" key="14">
    <source>
        <dbReference type="SAM" id="Phobius"/>
    </source>
</evidence>
<dbReference type="SMART" id="SM00387">
    <property type="entry name" value="HATPase_c"/>
    <property type="match status" value="1"/>
</dbReference>
<dbReference type="InterPro" id="IPR036890">
    <property type="entry name" value="HATPase_C_sf"/>
</dbReference>
<dbReference type="Gene3D" id="1.10.287.130">
    <property type="match status" value="1"/>
</dbReference>
<evidence type="ECO:0000256" key="2">
    <source>
        <dbReference type="ARBA" id="ARBA00004651"/>
    </source>
</evidence>
<dbReference type="RefSeq" id="WP_379951820.1">
    <property type="nucleotide sequence ID" value="NZ_JBHMAF010000196.1"/>
</dbReference>
<gene>
    <name evidence="16" type="primary">dcuS</name>
    <name evidence="16" type="ORF">ACFFMS_25915</name>
</gene>
<keyword evidence="17" id="KW-1185">Reference proteome</keyword>
<comment type="catalytic activity">
    <reaction evidence="1">
        <text>ATP + protein L-histidine = ADP + protein N-phospho-L-histidine.</text>
        <dbReference type="EC" id="2.7.13.3"/>
    </reaction>
</comment>
<protein>
    <recommendedName>
        <fullName evidence="3">histidine kinase</fullName>
        <ecNumber evidence="3">2.7.13.3</ecNumber>
    </recommendedName>
</protein>
<dbReference type="Gene3D" id="3.30.450.20">
    <property type="entry name" value="PAS domain"/>
    <property type="match status" value="2"/>
</dbReference>
<dbReference type="InterPro" id="IPR033463">
    <property type="entry name" value="sCache_3"/>
</dbReference>
<reference evidence="16 17" key="1">
    <citation type="submission" date="2024-09" db="EMBL/GenBank/DDBJ databases">
        <authorList>
            <person name="Sun Q."/>
            <person name="Mori K."/>
        </authorList>
    </citation>
    <scope>NUCLEOTIDE SEQUENCE [LARGE SCALE GENOMIC DNA]</scope>
    <source>
        <strain evidence="16 17">JCM 11201</strain>
    </source>
</reference>
<keyword evidence="5" id="KW-0597">Phosphoprotein</keyword>
<dbReference type="InterPro" id="IPR004358">
    <property type="entry name" value="Sig_transdc_His_kin-like_C"/>
</dbReference>
<organism evidence="16 17">
    <name type="scientific">Ectobacillus funiculus</name>
    <dbReference type="NCBI Taxonomy" id="137993"/>
    <lineage>
        <taxon>Bacteria</taxon>
        <taxon>Bacillati</taxon>
        <taxon>Bacillota</taxon>
        <taxon>Bacilli</taxon>
        <taxon>Bacillales</taxon>
        <taxon>Bacillaceae</taxon>
        <taxon>Ectobacillus</taxon>
    </lineage>
</organism>
<evidence type="ECO:0000256" key="10">
    <source>
        <dbReference type="ARBA" id="ARBA00022840"/>
    </source>
</evidence>
<evidence type="ECO:0000256" key="4">
    <source>
        <dbReference type="ARBA" id="ARBA00022475"/>
    </source>
</evidence>
<dbReference type="PANTHER" id="PTHR43547">
    <property type="entry name" value="TWO-COMPONENT HISTIDINE KINASE"/>
    <property type="match status" value="1"/>
</dbReference>
<feature type="domain" description="Histidine kinase" evidence="15">
    <location>
        <begin position="313"/>
        <end position="526"/>
    </location>
</feature>
<dbReference type="PRINTS" id="PR00344">
    <property type="entry name" value="BCTRLSENSOR"/>
</dbReference>
<dbReference type="InterPro" id="IPR005467">
    <property type="entry name" value="His_kinase_dom"/>
</dbReference>
<evidence type="ECO:0000313" key="16">
    <source>
        <dbReference type="EMBL" id="MFB9761677.1"/>
    </source>
</evidence>
<keyword evidence="4" id="KW-1003">Cell membrane</keyword>
<evidence type="ECO:0000256" key="11">
    <source>
        <dbReference type="ARBA" id="ARBA00022989"/>
    </source>
</evidence>
<keyword evidence="6 16" id="KW-0808">Transferase</keyword>
<keyword evidence="13 14" id="KW-0472">Membrane</keyword>
<dbReference type="SUPFAM" id="SSF103190">
    <property type="entry name" value="Sensory domain-like"/>
    <property type="match status" value="1"/>
</dbReference>
<dbReference type="Pfam" id="PF02518">
    <property type="entry name" value="HATPase_c"/>
    <property type="match status" value="1"/>
</dbReference>
<dbReference type="InterPro" id="IPR003594">
    <property type="entry name" value="HATPase_dom"/>
</dbReference>
<keyword evidence="12" id="KW-0902">Two-component regulatory system</keyword>
<evidence type="ECO:0000256" key="3">
    <source>
        <dbReference type="ARBA" id="ARBA00012438"/>
    </source>
</evidence>
<evidence type="ECO:0000256" key="7">
    <source>
        <dbReference type="ARBA" id="ARBA00022692"/>
    </source>
</evidence>
<dbReference type="CDD" id="cd16915">
    <property type="entry name" value="HATPase_DpiB-CitA-like"/>
    <property type="match status" value="1"/>
</dbReference>
<dbReference type="InterPro" id="IPR016120">
    <property type="entry name" value="Sig_transdc_His_kin_SpoOB"/>
</dbReference>
<dbReference type="SUPFAM" id="SSF55785">
    <property type="entry name" value="PYP-like sensor domain (PAS domain)"/>
    <property type="match status" value="1"/>
</dbReference>
<dbReference type="Gene3D" id="3.30.565.10">
    <property type="entry name" value="Histidine kinase-like ATPase, C-terminal domain"/>
    <property type="match status" value="1"/>
</dbReference>